<protein>
    <submittedName>
        <fullName evidence="2">Uncharacterized protein</fullName>
    </submittedName>
</protein>
<keyword evidence="3" id="KW-1185">Reference proteome</keyword>
<organism evidence="2 3">
    <name type="scientific">Caerostris extrusa</name>
    <name type="common">Bark spider</name>
    <name type="synonym">Caerostris bankana</name>
    <dbReference type="NCBI Taxonomy" id="172846"/>
    <lineage>
        <taxon>Eukaryota</taxon>
        <taxon>Metazoa</taxon>
        <taxon>Ecdysozoa</taxon>
        <taxon>Arthropoda</taxon>
        <taxon>Chelicerata</taxon>
        <taxon>Arachnida</taxon>
        <taxon>Araneae</taxon>
        <taxon>Araneomorphae</taxon>
        <taxon>Entelegynae</taxon>
        <taxon>Araneoidea</taxon>
        <taxon>Araneidae</taxon>
        <taxon>Caerostris</taxon>
    </lineage>
</organism>
<evidence type="ECO:0000256" key="1">
    <source>
        <dbReference type="SAM" id="MobiDB-lite"/>
    </source>
</evidence>
<name>A0AAV4YDP4_CAEEX</name>
<evidence type="ECO:0000313" key="2">
    <source>
        <dbReference type="EMBL" id="GIZ04344.1"/>
    </source>
</evidence>
<feature type="region of interest" description="Disordered" evidence="1">
    <location>
        <begin position="1"/>
        <end position="46"/>
    </location>
</feature>
<dbReference type="AlphaFoldDB" id="A0AAV4YDP4"/>
<feature type="compositionally biased region" description="Polar residues" evidence="1">
    <location>
        <begin position="1"/>
        <end position="44"/>
    </location>
</feature>
<sequence>MTQVTQWTSSSDETVTIQLNPTSSPAPHSSCSHDVSIRSPSPLTKEQEIGDQLASIWWPLAPQASCSNLGDGMDVSLQKLEAERLNFSTRMLRQCSPSSGNFCLRDKIPLAV</sequence>
<dbReference type="Proteomes" id="UP001054945">
    <property type="component" value="Unassembled WGS sequence"/>
</dbReference>
<proteinExistence type="predicted"/>
<dbReference type="EMBL" id="BPLR01001719">
    <property type="protein sequence ID" value="GIZ04344.1"/>
    <property type="molecule type" value="Genomic_DNA"/>
</dbReference>
<evidence type="ECO:0000313" key="3">
    <source>
        <dbReference type="Proteomes" id="UP001054945"/>
    </source>
</evidence>
<gene>
    <name evidence="2" type="ORF">CEXT_771581</name>
</gene>
<reference evidence="2 3" key="1">
    <citation type="submission" date="2021-06" db="EMBL/GenBank/DDBJ databases">
        <title>Caerostris extrusa draft genome.</title>
        <authorList>
            <person name="Kono N."/>
            <person name="Arakawa K."/>
        </authorList>
    </citation>
    <scope>NUCLEOTIDE SEQUENCE [LARGE SCALE GENOMIC DNA]</scope>
</reference>
<accession>A0AAV4YDP4</accession>
<comment type="caution">
    <text evidence="2">The sequence shown here is derived from an EMBL/GenBank/DDBJ whole genome shotgun (WGS) entry which is preliminary data.</text>
</comment>